<keyword evidence="5 9" id="KW-0378">Hydrolase</keyword>
<name>M3AXU9_SPHMS</name>
<dbReference type="InterPro" id="IPR013780">
    <property type="entry name" value="Glyco_hydro_b"/>
</dbReference>
<dbReference type="eggNOG" id="KOG2566">
    <property type="taxonomic scope" value="Eukaryota"/>
</dbReference>
<dbReference type="GO" id="GO:0046557">
    <property type="term" value="F:glucan endo-1,6-beta-glucosidase activity"/>
    <property type="evidence" value="ECO:0007669"/>
    <property type="project" value="UniProtKB-EC"/>
</dbReference>
<dbReference type="PANTHER" id="PTHR11069:SF23">
    <property type="entry name" value="LYSOSOMAL ACID GLUCOSYLCERAMIDASE"/>
    <property type="match status" value="1"/>
</dbReference>
<sequence length="505" mass="54544">MATSSMYMLLVLLVLTMVDSISLFPLSDDRHATAAAAYCTNSDLSMKLQPISAPVHGADNPRQNTKTWHINIDDSKAGYKQTITGFGATITDGTVSTFNSLSSSKLDALLSSLMTSSGAAFSMMRHTIGSSDLSSTATTYDDNGGKPDTNLTNFALGSQGTSMAQLLAKIIAKNSQTQVIGSPWSAPGWMKTNGVLIGNSTSNNLKTGYLDPNQTDHSSDFAQYFVKYILAFAAHGVNVDAITIQNEPLMSPPGYPSMYMYDHEQADLIQSHVGPALIHSGLRTSIWAYDHNTDVPSYPQTVIDGARQYTDTVAWHCYAGNLDWTAMSDFHAANPGVTQYMSECWTPAVDSRDWFQAANFTIGPLQNWASGVMAWNLGSDPSHGPRLAGGCSSCRGLVTIHFDGSYQFNIAYYLMAQFSKFIPRGAIVLKGTGSSLNPNTPGIQFIATVNPDDTSSVVVMNTLTEDVYVKATLTGNGQQWSGIVPASSVIIDELVDIYAAYKRFY</sequence>
<evidence type="ECO:0000259" key="11">
    <source>
        <dbReference type="Pfam" id="PF02055"/>
    </source>
</evidence>
<evidence type="ECO:0000256" key="1">
    <source>
        <dbReference type="ARBA" id="ARBA00004613"/>
    </source>
</evidence>
<dbReference type="GO" id="GO:0006680">
    <property type="term" value="P:glucosylceramide catabolic process"/>
    <property type="evidence" value="ECO:0007669"/>
    <property type="project" value="TreeGrafter"/>
</dbReference>
<dbReference type="Gene3D" id="2.60.40.1180">
    <property type="entry name" value="Golgi alpha-mannosidase II"/>
    <property type="match status" value="1"/>
</dbReference>
<keyword evidence="6 9" id="KW-0326">Glycosidase</keyword>
<keyword evidence="4 10" id="KW-0732">Signal</keyword>
<dbReference type="EMBL" id="KB456266">
    <property type="protein sequence ID" value="EMF11570.1"/>
    <property type="molecule type" value="Genomic_DNA"/>
</dbReference>
<comment type="similarity">
    <text evidence="2 9">Belongs to the glycosyl hydrolase 30 family.</text>
</comment>
<dbReference type="SUPFAM" id="SSF51445">
    <property type="entry name" value="(Trans)glycosidases"/>
    <property type="match status" value="1"/>
</dbReference>
<dbReference type="HOGENOM" id="CLU_014379_3_1_1"/>
<comment type="catalytic activity">
    <reaction evidence="7">
        <text>Random hydrolysis of (1-&gt;6)-linkages in (1-&gt;6)-beta-D-glucans.</text>
        <dbReference type="EC" id="3.2.1.75"/>
    </reaction>
</comment>
<dbReference type="STRING" id="692275.M3AXU9"/>
<accession>M3AXU9</accession>
<dbReference type="OMA" id="FGGIAWH"/>
<evidence type="ECO:0000256" key="7">
    <source>
        <dbReference type="ARBA" id="ARBA00036633"/>
    </source>
</evidence>
<feature type="signal peptide" evidence="10">
    <location>
        <begin position="1"/>
        <end position="20"/>
    </location>
</feature>
<gene>
    <name evidence="12" type="ORF">SEPMUDRAFT_134689</name>
</gene>
<evidence type="ECO:0000256" key="5">
    <source>
        <dbReference type="ARBA" id="ARBA00022801"/>
    </source>
</evidence>
<keyword evidence="3" id="KW-0964">Secreted</keyword>
<evidence type="ECO:0000256" key="6">
    <source>
        <dbReference type="ARBA" id="ARBA00023295"/>
    </source>
</evidence>
<dbReference type="GO" id="GO:0004348">
    <property type="term" value="F:glucosylceramidase activity"/>
    <property type="evidence" value="ECO:0007669"/>
    <property type="project" value="InterPro"/>
</dbReference>
<dbReference type="Gene3D" id="3.20.20.80">
    <property type="entry name" value="Glycosidases"/>
    <property type="match status" value="1"/>
</dbReference>
<dbReference type="GO" id="GO:0005576">
    <property type="term" value="C:extracellular region"/>
    <property type="evidence" value="ECO:0007669"/>
    <property type="project" value="UniProtKB-SubCell"/>
</dbReference>
<evidence type="ECO:0000256" key="3">
    <source>
        <dbReference type="ARBA" id="ARBA00022525"/>
    </source>
</evidence>
<comment type="subcellular location">
    <subcellularLocation>
        <location evidence="1">Secreted</location>
    </subcellularLocation>
</comment>
<keyword evidence="13" id="KW-1185">Reference proteome</keyword>
<dbReference type="InterPro" id="IPR033453">
    <property type="entry name" value="Glyco_hydro_30_TIM-barrel"/>
</dbReference>
<protein>
    <recommendedName>
        <fullName evidence="8">glucan endo-1,6-beta-glucosidase</fullName>
        <ecNumber evidence="8">3.2.1.75</ecNumber>
    </recommendedName>
</protein>
<dbReference type="InterPro" id="IPR001139">
    <property type="entry name" value="Glyco_hydro_30"/>
</dbReference>
<evidence type="ECO:0000256" key="2">
    <source>
        <dbReference type="ARBA" id="ARBA00005382"/>
    </source>
</evidence>
<evidence type="ECO:0000256" key="9">
    <source>
        <dbReference type="RuleBase" id="RU361188"/>
    </source>
</evidence>
<feature type="domain" description="Glycosyl hydrolase family 30 TIM-barrel" evidence="11">
    <location>
        <begin position="83"/>
        <end position="422"/>
    </location>
</feature>
<dbReference type="Proteomes" id="UP000016931">
    <property type="component" value="Unassembled WGS sequence"/>
</dbReference>
<dbReference type="RefSeq" id="XP_016759691.1">
    <property type="nucleotide sequence ID" value="XM_016902653.1"/>
</dbReference>
<dbReference type="GeneID" id="27899790"/>
<dbReference type="InterPro" id="IPR017853">
    <property type="entry name" value="GH"/>
</dbReference>
<evidence type="ECO:0000313" key="13">
    <source>
        <dbReference type="Proteomes" id="UP000016931"/>
    </source>
</evidence>
<dbReference type="Pfam" id="PF02055">
    <property type="entry name" value="Glyco_hydro_30"/>
    <property type="match status" value="1"/>
</dbReference>
<dbReference type="PANTHER" id="PTHR11069">
    <property type="entry name" value="GLUCOSYLCERAMIDASE"/>
    <property type="match status" value="1"/>
</dbReference>
<evidence type="ECO:0000256" key="4">
    <source>
        <dbReference type="ARBA" id="ARBA00022729"/>
    </source>
</evidence>
<evidence type="ECO:0000256" key="10">
    <source>
        <dbReference type="SAM" id="SignalP"/>
    </source>
</evidence>
<dbReference type="FunFam" id="3.20.20.80:FF:000128">
    <property type="entry name" value="Endo-1,6-beta-D-glucanase neg1"/>
    <property type="match status" value="1"/>
</dbReference>
<feature type="chain" id="PRO_5004031904" description="glucan endo-1,6-beta-glucosidase" evidence="10">
    <location>
        <begin position="21"/>
        <end position="505"/>
    </location>
</feature>
<dbReference type="OrthoDB" id="2160638at2759"/>
<proteinExistence type="inferred from homology"/>
<dbReference type="AlphaFoldDB" id="M3AXU9"/>
<dbReference type="GO" id="GO:0016020">
    <property type="term" value="C:membrane"/>
    <property type="evidence" value="ECO:0007669"/>
    <property type="project" value="GOC"/>
</dbReference>
<reference evidence="12 13" key="1">
    <citation type="journal article" date="2012" name="PLoS Pathog.">
        <title>Diverse lifestyles and strategies of plant pathogenesis encoded in the genomes of eighteen Dothideomycetes fungi.</title>
        <authorList>
            <person name="Ohm R.A."/>
            <person name="Feau N."/>
            <person name="Henrissat B."/>
            <person name="Schoch C.L."/>
            <person name="Horwitz B.A."/>
            <person name="Barry K.W."/>
            <person name="Condon B.J."/>
            <person name="Copeland A.C."/>
            <person name="Dhillon B."/>
            <person name="Glaser F."/>
            <person name="Hesse C.N."/>
            <person name="Kosti I."/>
            <person name="LaButti K."/>
            <person name="Lindquist E.A."/>
            <person name="Lucas S."/>
            <person name="Salamov A.A."/>
            <person name="Bradshaw R.E."/>
            <person name="Ciuffetti L."/>
            <person name="Hamelin R.C."/>
            <person name="Kema G.H.J."/>
            <person name="Lawrence C."/>
            <person name="Scott J.A."/>
            <person name="Spatafora J.W."/>
            <person name="Turgeon B.G."/>
            <person name="de Wit P.J.G.M."/>
            <person name="Zhong S."/>
            <person name="Goodwin S.B."/>
            <person name="Grigoriev I.V."/>
        </authorList>
    </citation>
    <scope>NUCLEOTIDE SEQUENCE [LARGE SCALE GENOMIC DNA]</scope>
    <source>
        <strain evidence="12 13">SO2202</strain>
    </source>
</reference>
<dbReference type="EC" id="3.2.1.75" evidence="8"/>
<evidence type="ECO:0000313" key="12">
    <source>
        <dbReference type="EMBL" id="EMF11570.1"/>
    </source>
</evidence>
<organism evidence="12 13">
    <name type="scientific">Sphaerulina musiva (strain SO2202)</name>
    <name type="common">Poplar stem canker fungus</name>
    <name type="synonym">Septoria musiva</name>
    <dbReference type="NCBI Taxonomy" id="692275"/>
    <lineage>
        <taxon>Eukaryota</taxon>
        <taxon>Fungi</taxon>
        <taxon>Dikarya</taxon>
        <taxon>Ascomycota</taxon>
        <taxon>Pezizomycotina</taxon>
        <taxon>Dothideomycetes</taxon>
        <taxon>Dothideomycetidae</taxon>
        <taxon>Mycosphaerellales</taxon>
        <taxon>Mycosphaerellaceae</taxon>
        <taxon>Sphaerulina</taxon>
    </lineage>
</organism>
<evidence type="ECO:0000256" key="8">
    <source>
        <dbReference type="ARBA" id="ARBA00038935"/>
    </source>
</evidence>